<gene>
    <name evidence="2" type="ORF">LCGC14_1637120</name>
</gene>
<proteinExistence type="predicted"/>
<evidence type="ECO:0000313" key="2">
    <source>
        <dbReference type="EMBL" id="KKM21268.1"/>
    </source>
</evidence>
<dbReference type="EMBL" id="LAZR01013586">
    <property type="protein sequence ID" value="KKM21268.1"/>
    <property type="molecule type" value="Genomic_DNA"/>
</dbReference>
<keyword evidence="1" id="KW-0812">Transmembrane</keyword>
<sequence>MKLLLTGIAMVVLGTIFGNPVPWALMTYTDCPELHHLARVIGMISAFVFLGGFAVIIGSAGYYSSLNR</sequence>
<dbReference type="AlphaFoldDB" id="A0A0F9KGI0"/>
<comment type="caution">
    <text evidence="2">The sequence shown here is derived from an EMBL/GenBank/DDBJ whole genome shotgun (WGS) entry which is preliminary data.</text>
</comment>
<reference evidence="2" key="1">
    <citation type="journal article" date="2015" name="Nature">
        <title>Complex archaea that bridge the gap between prokaryotes and eukaryotes.</title>
        <authorList>
            <person name="Spang A."/>
            <person name="Saw J.H."/>
            <person name="Jorgensen S.L."/>
            <person name="Zaremba-Niedzwiedzka K."/>
            <person name="Martijn J."/>
            <person name="Lind A.E."/>
            <person name="van Eijk R."/>
            <person name="Schleper C."/>
            <person name="Guy L."/>
            <person name="Ettema T.J."/>
        </authorList>
    </citation>
    <scope>NUCLEOTIDE SEQUENCE</scope>
</reference>
<accession>A0A0F9KGI0</accession>
<name>A0A0F9KGI0_9ZZZZ</name>
<protein>
    <submittedName>
        <fullName evidence="2">Uncharacterized protein</fullName>
    </submittedName>
</protein>
<evidence type="ECO:0000256" key="1">
    <source>
        <dbReference type="SAM" id="Phobius"/>
    </source>
</evidence>
<keyword evidence="1" id="KW-0472">Membrane</keyword>
<keyword evidence="1" id="KW-1133">Transmembrane helix</keyword>
<organism evidence="2">
    <name type="scientific">marine sediment metagenome</name>
    <dbReference type="NCBI Taxonomy" id="412755"/>
    <lineage>
        <taxon>unclassified sequences</taxon>
        <taxon>metagenomes</taxon>
        <taxon>ecological metagenomes</taxon>
    </lineage>
</organism>
<feature type="transmembrane region" description="Helical" evidence="1">
    <location>
        <begin position="42"/>
        <end position="63"/>
    </location>
</feature>